<name>A0A9N7Z492_PLEPL</name>
<evidence type="ECO:0000256" key="1">
    <source>
        <dbReference type="SAM" id="MobiDB-lite"/>
    </source>
</evidence>
<protein>
    <submittedName>
        <fullName evidence="2">Uncharacterized protein</fullName>
    </submittedName>
</protein>
<accession>A0A9N7Z492</accession>
<gene>
    <name evidence="2" type="ORF">PLEPLA_LOCUS42793</name>
</gene>
<reference evidence="2" key="1">
    <citation type="submission" date="2020-03" db="EMBL/GenBank/DDBJ databases">
        <authorList>
            <person name="Weist P."/>
        </authorList>
    </citation>
    <scope>NUCLEOTIDE SEQUENCE</scope>
</reference>
<dbReference type="Proteomes" id="UP001153269">
    <property type="component" value="Unassembled WGS sequence"/>
</dbReference>
<sequence length="174" mass="19408">MSHLQGGTFNKNSLYVKSCKDLMDICQDQSSEDGGHGDQVILQMSLNEVSSISTASPAKEGSNRPEDSQAKVRRSERLAAARKGTSGKTGPDRCKRMRDGHDPTSNGNPSTKKKHMGNRREASQAKVRRSERLAAIRKIRSGKTGPNRQKRMREREDSVGQNRFMGRRRIELAL</sequence>
<organism evidence="2 3">
    <name type="scientific">Pleuronectes platessa</name>
    <name type="common">European plaice</name>
    <dbReference type="NCBI Taxonomy" id="8262"/>
    <lineage>
        <taxon>Eukaryota</taxon>
        <taxon>Metazoa</taxon>
        <taxon>Chordata</taxon>
        <taxon>Craniata</taxon>
        <taxon>Vertebrata</taxon>
        <taxon>Euteleostomi</taxon>
        <taxon>Actinopterygii</taxon>
        <taxon>Neopterygii</taxon>
        <taxon>Teleostei</taxon>
        <taxon>Neoteleostei</taxon>
        <taxon>Acanthomorphata</taxon>
        <taxon>Carangaria</taxon>
        <taxon>Pleuronectiformes</taxon>
        <taxon>Pleuronectoidei</taxon>
        <taxon>Pleuronectidae</taxon>
        <taxon>Pleuronectes</taxon>
    </lineage>
</organism>
<feature type="compositionally biased region" description="Basic and acidic residues" evidence="1">
    <location>
        <begin position="90"/>
        <end position="102"/>
    </location>
</feature>
<feature type="compositionally biased region" description="Basic and acidic residues" evidence="1">
    <location>
        <begin position="118"/>
        <end position="134"/>
    </location>
</feature>
<evidence type="ECO:0000313" key="3">
    <source>
        <dbReference type="Proteomes" id="UP001153269"/>
    </source>
</evidence>
<proteinExistence type="predicted"/>
<feature type="region of interest" description="Disordered" evidence="1">
    <location>
        <begin position="50"/>
        <end position="174"/>
    </location>
</feature>
<comment type="caution">
    <text evidence="2">The sequence shown here is derived from an EMBL/GenBank/DDBJ whole genome shotgun (WGS) entry which is preliminary data.</text>
</comment>
<dbReference type="AlphaFoldDB" id="A0A9N7Z492"/>
<keyword evidence="3" id="KW-1185">Reference proteome</keyword>
<evidence type="ECO:0000313" key="2">
    <source>
        <dbReference type="EMBL" id="CAB1455023.1"/>
    </source>
</evidence>
<dbReference type="EMBL" id="CADEAL010004236">
    <property type="protein sequence ID" value="CAB1455023.1"/>
    <property type="molecule type" value="Genomic_DNA"/>
</dbReference>
<feature type="compositionally biased region" description="Basic and acidic residues" evidence="1">
    <location>
        <begin position="61"/>
        <end position="79"/>
    </location>
</feature>